<dbReference type="AlphaFoldDB" id="A0AAW4MWZ1"/>
<evidence type="ECO:0000313" key="4">
    <source>
        <dbReference type="Proteomes" id="UP001196408"/>
    </source>
</evidence>
<feature type="domain" description="DUF6431" evidence="1">
    <location>
        <begin position="53"/>
        <end position="144"/>
    </location>
</feature>
<proteinExistence type="predicted"/>
<evidence type="ECO:0000313" key="5">
    <source>
        <dbReference type="Proteomes" id="UP001197492"/>
    </source>
</evidence>
<evidence type="ECO:0000313" key="3">
    <source>
        <dbReference type="EMBL" id="MBV3393766.1"/>
    </source>
</evidence>
<keyword evidence="5" id="KW-1185">Reference proteome</keyword>
<dbReference type="InterPro" id="IPR045536">
    <property type="entry name" value="DUF6431"/>
</dbReference>
<dbReference type="Proteomes" id="UP001197492">
    <property type="component" value="Unassembled WGS sequence"/>
</dbReference>
<evidence type="ECO:0000313" key="2">
    <source>
        <dbReference type="EMBL" id="MBV3383730.1"/>
    </source>
</evidence>
<dbReference type="EMBL" id="JAHOEF010000122">
    <property type="protein sequence ID" value="MBV3383730.1"/>
    <property type="molecule type" value="Genomic_DNA"/>
</dbReference>
<gene>
    <name evidence="2" type="ORF">KSV97_11020</name>
    <name evidence="3" type="ORF">KSW06_11040</name>
</gene>
<protein>
    <submittedName>
        <fullName evidence="2">Helix-turn-helix domain-containing protein</fullName>
    </submittedName>
</protein>
<evidence type="ECO:0000259" key="1">
    <source>
        <dbReference type="Pfam" id="PF20020"/>
    </source>
</evidence>
<accession>A0AAW4MWZ1</accession>
<dbReference type="EMBL" id="JAHOEL010000124">
    <property type="protein sequence ID" value="MBV3393766.1"/>
    <property type="molecule type" value="Genomic_DNA"/>
</dbReference>
<dbReference type="Pfam" id="PF20020">
    <property type="entry name" value="DUF6431"/>
    <property type="match status" value="1"/>
</dbReference>
<comment type="caution">
    <text evidence="2">The sequence shown here is derived from an EMBL/GenBank/DDBJ whole genome shotgun (WGS) entry which is preliminary data.</text>
</comment>
<organism evidence="2 4">
    <name type="scientific">Catenibacterium mitsuokai</name>
    <dbReference type="NCBI Taxonomy" id="100886"/>
    <lineage>
        <taxon>Bacteria</taxon>
        <taxon>Bacillati</taxon>
        <taxon>Bacillota</taxon>
        <taxon>Erysipelotrichia</taxon>
        <taxon>Erysipelotrichales</taxon>
        <taxon>Coprobacillaceae</taxon>
        <taxon>Catenibacterium</taxon>
    </lineage>
</organism>
<dbReference type="RefSeq" id="WP_217748353.1">
    <property type="nucleotide sequence ID" value="NZ_JAHOEB010000124.1"/>
</dbReference>
<dbReference type="Proteomes" id="UP001196408">
    <property type="component" value="Unassembled WGS sequence"/>
</dbReference>
<name>A0AAW4MWZ1_9FIRM</name>
<reference evidence="2 5" key="1">
    <citation type="submission" date="2021-06" db="EMBL/GenBank/DDBJ databases">
        <title>Collection of gut derived symbiotic bacterial strains cultured from healthy donors.</title>
        <authorList>
            <person name="Lin H."/>
            <person name="Littmann E."/>
            <person name="Pamer E.G."/>
        </authorList>
    </citation>
    <scope>NUCLEOTIDE SEQUENCE</scope>
    <source>
        <strain evidence="3 5">MSK.21.70</strain>
        <strain evidence="2">MSK.21.82</strain>
    </source>
</reference>
<sequence>MIQDFSLNIKSAFNSFDFKFFDEPDFDTVERIETYCLNNINASTQHTHSNSTCKSSQLVYFKNYSRHYVSYHGSVQDNMITIPVLYCKNDKHYHAVLPNSIIVPYSSFSIFFILKVLALKSCSAFTVEEITERFCISTSTLYRWISKYNVYLRIFNTLKNRYHMHFFMHLIYDFSNVIHDIFDFNLHTLFQYDRTLSNHDS</sequence>